<dbReference type="EMBL" id="SRJC01000001">
    <property type="protein sequence ID" value="TGB04671.1"/>
    <property type="molecule type" value="Genomic_DNA"/>
</dbReference>
<gene>
    <name evidence="2" type="ORF">E4663_06680</name>
</gene>
<dbReference type="Pfam" id="PF13280">
    <property type="entry name" value="WYL"/>
    <property type="match status" value="1"/>
</dbReference>
<protein>
    <recommendedName>
        <fullName evidence="1">WYL domain-containing protein</fullName>
    </recommendedName>
</protein>
<name>A0A4Z0H5G2_9BACI</name>
<feature type="domain" description="WYL" evidence="1">
    <location>
        <begin position="5"/>
        <end position="62"/>
    </location>
</feature>
<dbReference type="RefSeq" id="WP_135327027.1">
    <property type="nucleotide sequence ID" value="NZ_SRJC01000001.1"/>
</dbReference>
<organism evidence="2 3">
    <name type="scientific">Halobacillus salinus</name>
    <dbReference type="NCBI Taxonomy" id="192814"/>
    <lineage>
        <taxon>Bacteria</taxon>
        <taxon>Bacillati</taxon>
        <taxon>Bacillota</taxon>
        <taxon>Bacilli</taxon>
        <taxon>Bacillales</taxon>
        <taxon>Bacillaceae</taxon>
        <taxon>Halobacillus</taxon>
    </lineage>
</organism>
<evidence type="ECO:0000313" key="3">
    <source>
        <dbReference type="Proteomes" id="UP000297982"/>
    </source>
</evidence>
<evidence type="ECO:0000313" key="2">
    <source>
        <dbReference type="EMBL" id="TGB04671.1"/>
    </source>
</evidence>
<dbReference type="AlphaFoldDB" id="A0A4Z0H5G2"/>
<proteinExistence type="predicted"/>
<keyword evidence="3" id="KW-1185">Reference proteome</keyword>
<dbReference type="Proteomes" id="UP000297982">
    <property type="component" value="Unassembled WGS sequence"/>
</dbReference>
<dbReference type="InterPro" id="IPR026881">
    <property type="entry name" value="WYL_dom"/>
</dbReference>
<sequence length="75" mass="8904">MESLLNRSKQDKRKIDVIYLSHTGEITQRSIRVVDVRSHYVVAFCYDRKHVRTFRKENILSAFPHTSKRRDKGVS</sequence>
<comment type="caution">
    <text evidence="2">The sequence shown here is derived from an EMBL/GenBank/DDBJ whole genome shotgun (WGS) entry which is preliminary data.</text>
</comment>
<evidence type="ECO:0000259" key="1">
    <source>
        <dbReference type="Pfam" id="PF13280"/>
    </source>
</evidence>
<accession>A0A4Z0H5G2</accession>
<dbReference type="STRING" id="192814.GCA_900166575_01740"/>
<reference evidence="2 3" key="1">
    <citation type="journal article" date="2003" name="Int. J. Syst. Evol. Microbiol.">
        <title>Halobacillus salinus sp. nov., isolated from a salt lake on the coast of the East Sea in Korea.</title>
        <authorList>
            <person name="Yoon J.H."/>
            <person name="Kang K.H."/>
            <person name="Park Y.H."/>
        </authorList>
    </citation>
    <scope>NUCLEOTIDE SEQUENCE [LARGE SCALE GENOMIC DNA]</scope>
    <source>
        <strain evidence="2 3">HSL-3</strain>
    </source>
</reference>